<sequence>MTFISEIVRFVLPAQRAADFARVRSQVASHGAILSQYYGPTMRDRTSLHVRPNEMCWVINWRTRPTNLAMQLDAVDGDNSATSLLFEFEDNQEENLAKALEAPLCQFATINLVPGSATDDPELQASMHKTYTDCFLADHGFTGGDWAYSSTTNRIDGVPLAESSSRAIINPNGRRLAVYFLGWTGHAAHDAYSATPLFAEEIDKLKSYFGPGTGAWYVNFEKHHDEEDAEK</sequence>
<organism evidence="1 2">
    <name type="scientific">Sporothrix stenoceras</name>
    <dbReference type="NCBI Taxonomy" id="5173"/>
    <lineage>
        <taxon>Eukaryota</taxon>
        <taxon>Fungi</taxon>
        <taxon>Dikarya</taxon>
        <taxon>Ascomycota</taxon>
        <taxon>Pezizomycotina</taxon>
        <taxon>Sordariomycetes</taxon>
        <taxon>Sordariomycetidae</taxon>
        <taxon>Ophiostomatales</taxon>
        <taxon>Ophiostomataceae</taxon>
        <taxon>Sporothrix</taxon>
    </lineage>
</organism>
<evidence type="ECO:0000313" key="1">
    <source>
        <dbReference type="EMBL" id="KAL1898448.1"/>
    </source>
</evidence>
<dbReference type="Proteomes" id="UP001583186">
    <property type="component" value="Unassembled WGS sequence"/>
</dbReference>
<gene>
    <name evidence="1" type="ORF">Sste5346_003351</name>
</gene>
<dbReference type="EMBL" id="JAWCUI010000015">
    <property type="protein sequence ID" value="KAL1898448.1"/>
    <property type="molecule type" value="Genomic_DNA"/>
</dbReference>
<protein>
    <submittedName>
        <fullName evidence="1">Uncharacterized protein</fullName>
    </submittedName>
</protein>
<accession>A0ABR3ZCM5</accession>
<proteinExistence type="predicted"/>
<reference evidence="1 2" key="1">
    <citation type="journal article" date="2024" name="IMA Fungus">
        <title>IMA Genome - F19 : A genome assembly and annotation guide to empower mycologists, including annotated draft genome sequences of Ceratocystis pirilliformis, Diaporthe australafricana, Fusarium ophioides, Paecilomyces lecythidis, and Sporothrix stenoceras.</title>
        <authorList>
            <person name="Aylward J."/>
            <person name="Wilson A.M."/>
            <person name="Visagie C.M."/>
            <person name="Spraker J."/>
            <person name="Barnes I."/>
            <person name="Buitendag C."/>
            <person name="Ceriani C."/>
            <person name="Del Mar Angel L."/>
            <person name="du Plessis D."/>
            <person name="Fuchs T."/>
            <person name="Gasser K."/>
            <person name="Kramer D."/>
            <person name="Li W."/>
            <person name="Munsamy K."/>
            <person name="Piso A."/>
            <person name="Price J.L."/>
            <person name="Sonnekus B."/>
            <person name="Thomas C."/>
            <person name="van der Nest A."/>
            <person name="van Dijk A."/>
            <person name="van Heerden A."/>
            <person name="van Vuuren N."/>
            <person name="Yilmaz N."/>
            <person name="Duong T.A."/>
            <person name="van der Merwe N.A."/>
            <person name="Wingfield M.J."/>
            <person name="Wingfield B.D."/>
        </authorList>
    </citation>
    <scope>NUCLEOTIDE SEQUENCE [LARGE SCALE GENOMIC DNA]</scope>
    <source>
        <strain evidence="1 2">CMW 5346</strain>
    </source>
</reference>
<comment type="caution">
    <text evidence="1">The sequence shown here is derived from an EMBL/GenBank/DDBJ whole genome shotgun (WGS) entry which is preliminary data.</text>
</comment>
<name>A0ABR3ZCM5_9PEZI</name>
<keyword evidence="2" id="KW-1185">Reference proteome</keyword>
<evidence type="ECO:0000313" key="2">
    <source>
        <dbReference type="Proteomes" id="UP001583186"/>
    </source>
</evidence>